<dbReference type="InterPro" id="IPR050739">
    <property type="entry name" value="MFP"/>
</dbReference>
<dbReference type="PANTHER" id="PTHR30386:SF28">
    <property type="entry name" value="EXPORTED PROTEIN"/>
    <property type="match status" value="1"/>
</dbReference>
<proteinExistence type="predicted"/>
<evidence type="ECO:0000313" key="2">
    <source>
        <dbReference type="EMBL" id="CDT68609.1"/>
    </source>
</evidence>
<keyword evidence="1" id="KW-0812">Transmembrane</keyword>
<keyword evidence="1" id="KW-0472">Membrane</keyword>
<evidence type="ECO:0000256" key="1">
    <source>
        <dbReference type="SAM" id="Phobius"/>
    </source>
</evidence>
<evidence type="ECO:0000313" key="3">
    <source>
        <dbReference type="Proteomes" id="UP000049495"/>
    </source>
</evidence>
<accession>A0A822N7N4</accession>
<comment type="caution">
    <text evidence="2">The sequence shown here is derived from an EMBL/GenBank/DDBJ whole genome shotgun (WGS) entry which is preliminary data.</text>
</comment>
<keyword evidence="1" id="KW-1133">Transmembrane helix</keyword>
<gene>
    <name evidence="2" type="ORF">VCR5J5_790012</name>
</gene>
<dbReference type="PANTHER" id="PTHR30386">
    <property type="entry name" value="MEMBRANE FUSION SUBUNIT OF EMRAB-TOLC MULTIDRUG EFFLUX PUMP"/>
    <property type="match status" value="1"/>
</dbReference>
<dbReference type="Proteomes" id="UP000049495">
    <property type="component" value="Unassembled WGS sequence"/>
</dbReference>
<sequence length="209" mass="23761">MLFRRQVLEAKKQTLTGRVVLIQPLSLYGTSAALFALFVLILFYLSQFELARKETVKGYLAPQKGVITLYFARSGVLNQLWVEEGLEITEGQPIARIQNSQGLTSGKERTTALIQETDTQLKMLEKKRTISDALFNKQTLTLQHQLERLNQSLSAINKAKKTNTIRLDLQTQLYEKRQTLSQDGYLSATALIEAQEALFRIPRSESNNR</sequence>
<dbReference type="EMBL" id="CCJV01000143">
    <property type="protein sequence ID" value="CDT68609.1"/>
    <property type="molecule type" value="Genomic_DNA"/>
</dbReference>
<organism evidence="2 3">
    <name type="scientific">Vibrio crassostreae</name>
    <dbReference type="NCBI Taxonomy" id="246167"/>
    <lineage>
        <taxon>Bacteria</taxon>
        <taxon>Pseudomonadati</taxon>
        <taxon>Pseudomonadota</taxon>
        <taxon>Gammaproteobacteria</taxon>
        <taxon>Vibrionales</taxon>
        <taxon>Vibrionaceae</taxon>
        <taxon>Vibrio</taxon>
    </lineage>
</organism>
<dbReference type="RefSeq" id="WP_230853869.1">
    <property type="nucleotide sequence ID" value="NZ_CAWQCV010000010.1"/>
</dbReference>
<name>A0A822N7N4_9VIBR</name>
<reference evidence="3" key="1">
    <citation type="submission" date="2014-06" db="EMBL/GenBank/DDBJ databases">
        <authorList>
            <person name="Le Roux Frederique"/>
        </authorList>
    </citation>
    <scope>NUCLEOTIDE SEQUENCE [LARGE SCALE GENOMIC DNA]</scope>
    <source>
        <strain evidence="3">J5-5</strain>
    </source>
</reference>
<protein>
    <submittedName>
        <fullName evidence="2">Toxin secretion, membrane fusion protein</fullName>
    </submittedName>
</protein>
<dbReference type="AlphaFoldDB" id="A0A822N7N4"/>
<feature type="transmembrane region" description="Helical" evidence="1">
    <location>
        <begin position="25"/>
        <end position="45"/>
    </location>
</feature>